<dbReference type="InterPro" id="IPR005111">
    <property type="entry name" value="MoeA_C_domain_IV"/>
</dbReference>
<evidence type="ECO:0000256" key="4">
    <source>
        <dbReference type="ARBA" id="ARBA00023150"/>
    </source>
</evidence>
<keyword evidence="6 8" id="KW-0808">Transferase</keyword>
<dbReference type="Gene3D" id="3.90.105.10">
    <property type="entry name" value="Molybdopterin biosynthesis moea protein, domain 2"/>
    <property type="match status" value="1"/>
</dbReference>
<dbReference type="Pfam" id="PF00994">
    <property type="entry name" value="MoCF_biosynth"/>
    <property type="match status" value="1"/>
</dbReference>
<dbReference type="InterPro" id="IPR036425">
    <property type="entry name" value="MoaB/Mog-like_dom_sf"/>
</dbReference>
<dbReference type="PANTHER" id="PTHR10192:SF5">
    <property type="entry name" value="GEPHYRIN"/>
    <property type="match status" value="1"/>
</dbReference>
<comment type="pathway">
    <text evidence="2 6">Cofactor biosynthesis; molybdopterin biosynthesis.</text>
</comment>
<dbReference type="Proteomes" id="UP001607151">
    <property type="component" value="Unassembled WGS sequence"/>
</dbReference>
<evidence type="ECO:0000256" key="1">
    <source>
        <dbReference type="ARBA" id="ARBA00002901"/>
    </source>
</evidence>
<evidence type="ECO:0000256" key="3">
    <source>
        <dbReference type="ARBA" id="ARBA00010763"/>
    </source>
</evidence>
<comment type="similarity">
    <text evidence="3 6">Belongs to the MoeA family.</text>
</comment>
<dbReference type="NCBIfam" id="NF007960">
    <property type="entry name" value="PRK10680.1"/>
    <property type="match status" value="1"/>
</dbReference>
<dbReference type="SUPFAM" id="SSF63867">
    <property type="entry name" value="MoeA C-terminal domain-like"/>
    <property type="match status" value="1"/>
</dbReference>
<dbReference type="SUPFAM" id="SSF53218">
    <property type="entry name" value="Molybdenum cofactor biosynthesis proteins"/>
    <property type="match status" value="1"/>
</dbReference>
<evidence type="ECO:0000259" key="7">
    <source>
        <dbReference type="SMART" id="SM00852"/>
    </source>
</evidence>
<accession>A0ABW7IU79</accession>
<sequence length="419" mass="45237">MGCCDTPGLMPIETAISKMLESITPISLVVDLALDQAVGHVLSEDIHSPINVPPFDNSAMDGYALRSSDLETATQLPLAGKSFAGIPFEGDWPQGTCIRIMTGAQIPEGCDLVIMQEQAQVIGDDIDFSQALPVKLNQNIRPTGDDIEQGALVLPKGHKLTSRDIPMIATLGIPSVSVFQQPKVAFFSTGDELKPLGTKLKAGEIYDSNRYGIKVMLEKFGCEAIDLGVIPDDKELLKQAFQQAQSQADVVITSGGVSVGEADYTKVILDELGEIGFWKIAMKPGKPFAFGKLLETEERHSALFCGLPGNPVSAVLTLYILVQPLLAKLAGHSQWQPQPSIPAISQTRFKKAPGRTDFQRGIFSITEQGTLEVSTTGNQSSGAFRSMSLANCFVVLEQDRGHVEVGETVHIQMFSPSFY</sequence>
<protein>
    <recommendedName>
        <fullName evidence="6">Molybdopterin molybdenumtransferase</fullName>
        <ecNumber evidence="6">2.10.1.1</ecNumber>
    </recommendedName>
</protein>
<dbReference type="EMBL" id="JBIHSN010000002">
    <property type="protein sequence ID" value="MFH0265212.1"/>
    <property type="molecule type" value="Genomic_DNA"/>
</dbReference>
<keyword evidence="9" id="KW-1185">Reference proteome</keyword>
<proteinExistence type="inferred from homology"/>
<dbReference type="Pfam" id="PF03454">
    <property type="entry name" value="MoeA_C"/>
    <property type="match status" value="1"/>
</dbReference>
<dbReference type="NCBIfam" id="NF045515">
    <property type="entry name" value="Glp_gephyrin"/>
    <property type="match status" value="1"/>
</dbReference>
<dbReference type="InterPro" id="IPR001453">
    <property type="entry name" value="MoaB/Mog_dom"/>
</dbReference>
<dbReference type="GO" id="GO:0061599">
    <property type="term" value="F:molybdopterin molybdotransferase activity"/>
    <property type="evidence" value="ECO:0007669"/>
    <property type="project" value="UniProtKB-EC"/>
</dbReference>
<keyword evidence="6" id="KW-0479">Metal-binding</keyword>
<keyword evidence="6" id="KW-0460">Magnesium</keyword>
<evidence type="ECO:0000313" key="9">
    <source>
        <dbReference type="Proteomes" id="UP001607151"/>
    </source>
</evidence>
<dbReference type="InterPro" id="IPR038987">
    <property type="entry name" value="MoeA-like"/>
</dbReference>
<comment type="catalytic activity">
    <reaction evidence="5">
        <text>adenylyl-molybdopterin + molybdate = Mo-molybdopterin + AMP + H(+)</text>
        <dbReference type="Rhea" id="RHEA:35047"/>
        <dbReference type="ChEBI" id="CHEBI:15378"/>
        <dbReference type="ChEBI" id="CHEBI:36264"/>
        <dbReference type="ChEBI" id="CHEBI:62727"/>
        <dbReference type="ChEBI" id="CHEBI:71302"/>
        <dbReference type="ChEBI" id="CHEBI:456215"/>
        <dbReference type="EC" id="2.10.1.1"/>
    </reaction>
</comment>
<dbReference type="InterPro" id="IPR005110">
    <property type="entry name" value="MoeA_linker/N"/>
</dbReference>
<dbReference type="Pfam" id="PF03453">
    <property type="entry name" value="MoeA_N"/>
    <property type="match status" value="1"/>
</dbReference>
<keyword evidence="6" id="KW-0500">Molybdenum</keyword>
<dbReference type="InterPro" id="IPR036135">
    <property type="entry name" value="MoeA_linker/N_sf"/>
</dbReference>
<organism evidence="8 9">
    <name type="scientific">Vibrio rumoiensis</name>
    <dbReference type="NCBI Taxonomy" id="76258"/>
    <lineage>
        <taxon>Bacteria</taxon>
        <taxon>Pseudomonadati</taxon>
        <taxon>Pseudomonadota</taxon>
        <taxon>Gammaproteobacteria</taxon>
        <taxon>Vibrionales</taxon>
        <taxon>Vibrionaceae</taxon>
        <taxon>Vibrio</taxon>
    </lineage>
</organism>
<dbReference type="PANTHER" id="PTHR10192">
    <property type="entry name" value="MOLYBDOPTERIN BIOSYNTHESIS PROTEIN"/>
    <property type="match status" value="1"/>
</dbReference>
<dbReference type="InterPro" id="IPR036688">
    <property type="entry name" value="MoeA_C_domain_IV_sf"/>
</dbReference>
<dbReference type="SUPFAM" id="SSF63882">
    <property type="entry name" value="MoeA N-terminal region -like"/>
    <property type="match status" value="1"/>
</dbReference>
<dbReference type="RefSeq" id="WP_089139674.1">
    <property type="nucleotide sequence ID" value="NZ_AP018685.1"/>
</dbReference>
<reference evidence="8 9" key="1">
    <citation type="submission" date="2024-10" db="EMBL/GenBank/DDBJ databases">
        <authorList>
            <person name="Yibar A."/>
            <person name="Saticioglu I.B."/>
            <person name="Duman M."/>
            <person name="Ajmi N."/>
            <person name="Gurler F."/>
            <person name="Ay H."/>
            <person name="Onuk E."/>
            <person name="Guler S."/>
            <person name="Romalde J.L."/>
        </authorList>
    </citation>
    <scope>NUCLEOTIDE SEQUENCE [LARGE SCALE GENOMIC DNA]</scope>
    <source>
        <strain evidence="8 9">14-MA-B</strain>
    </source>
</reference>
<dbReference type="EC" id="2.10.1.1" evidence="6"/>
<feature type="domain" description="MoaB/Mog" evidence="7">
    <location>
        <begin position="185"/>
        <end position="328"/>
    </location>
</feature>
<gene>
    <name evidence="8" type="primary">moeA</name>
    <name evidence="8" type="ORF">ACGRQ9_06835</name>
</gene>
<dbReference type="SMART" id="SM00852">
    <property type="entry name" value="MoCF_biosynth"/>
    <property type="match status" value="1"/>
</dbReference>
<dbReference type="Gene3D" id="2.40.340.10">
    <property type="entry name" value="MoeA, C-terminal, domain IV"/>
    <property type="match status" value="1"/>
</dbReference>
<dbReference type="Gene3D" id="2.170.190.11">
    <property type="entry name" value="Molybdopterin biosynthesis moea protein, domain 3"/>
    <property type="match status" value="1"/>
</dbReference>
<evidence type="ECO:0000256" key="6">
    <source>
        <dbReference type="RuleBase" id="RU365090"/>
    </source>
</evidence>
<dbReference type="PROSITE" id="PS01079">
    <property type="entry name" value="MOCF_BIOSYNTHESIS_2"/>
    <property type="match status" value="1"/>
</dbReference>
<evidence type="ECO:0000313" key="8">
    <source>
        <dbReference type="EMBL" id="MFH0265212.1"/>
    </source>
</evidence>
<dbReference type="NCBIfam" id="TIGR00177">
    <property type="entry name" value="molyb_syn"/>
    <property type="match status" value="1"/>
</dbReference>
<comment type="cofactor">
    <cofactor evidence="6">
        <name>Mg(2+)</name>
        <dbReference type="ChEBI" id="CHEBI:18420"/>
    </cofactor>
</comment>
<evidence type="ECO:0000256" key="5">
    <source>
        <dbReference type="ARBA" id="ARBA00047317"/>
    </source>
</evidence>
<dbReference type="CDD" id="cd00887">
    <property type="entry name" value="MoeA"/>
    <property type="match status" value="1"/>
</dbReference>
<name>A0ABW7IU79_9VIBR</name>
<dbReference type="InterPro" id="IPR008284">
    <property type="entry name" value="MoCF_biosynth_CS"/>
</dbReference>
<comment type="caution">
    <text evidence="8">The sequence shown here is derived from an EMBL/GenBank/DDBJ whole genome shotgun (WGS) entry which is preliminary data.</text>
</comment>
<evidence type="ECO:0000256" key="2">
    <source>
        <dbReference type="ARBA" id="ARBA00005046"/>
    </source>
</evidence>
<comment type="function">
    <text evidence="1 6">Catalyzes the insertion of molybdate into adenylated molybdopterin with the concomitant release of AMP.</text>
</comment>
<dbReference type="Gene3D" id="3.40.980.10">
    <property type="entry name" value="MoaB/Mog-like domain"/>
    <property type="match status" value="1"/>
</dbReference>
<keyword evidence="4 6" id="KW-0501">Molybdenum cofactor biosynthesis</keyword>